<organism evidence="1">
    <name type="scientific">Anguilla anguilla</name>
    <name type="common">European freshwater eel</name>
    <name type="synonym">Muraena anguilla</name>
    <dbReference type="NCBI Taxonomy" id="7936"/>
    <lineage>
        <taxon>Eukaryota</taxon>
        <taxon>Metazoa</taxon>
        <taxon>Chordata</taxon>
        <taxon>Craniata</taxon>
        <taxon>Vertebrata</taxon>
        <taxon>Euteleostomi</taxon>
        <taxon>Actinopterygii</taxon>
        <taxon>Neopterygii</taxon>
        <taxon>Teleostei</taxon>
        <taxon>Anguilliformes</taxon>
        <taxon>Anguillidae</taxon>
        <taxon>Anguilla</taxon>
    </lineage>
</organism>
<sequence length="48" mass="5109">MYDNAVNSKSFSKLALFCLHILCNCVENNCTIGLVALISSGAGREQGC</sequence>
<accession>A0A0E9TJ70</accession>
<dbReference type="EMBL" id="GBXM01055065">
    <property type="protein sequence ID" value="JAH53512.1"/>
    <property type="molecule type" value="Transcribed_RNA"/>
</dbReference>
<proteinExistence type="predicted"/>
<name>A0A0E9TJ70_ANGAN</name>
<evidence type="ECO:0000313" key="1">
    <source>
        <dbReference type="EMBL" id="JAH53512.1"/>
    </source>
</evidence>
<protein>
    <submittedName>
        <fullName evidence="1">Uncharacterized protein</fullName>
    </submittedName>
</protein>
<reference evidence="1" key="1">
    <citation type="submission" date="2014-11" db="EMBL/GenBank/DDBJ databases">
        <authorList>
            <person name="Amaro Gonzalez C."/>
        </authorList>
    </citation>
    <scope>NUCLEOTIDE SEQUENCE</scope>
</reference>
<reference evidence="1" key="2">
    <citation type="journal article" date="2015" name="Fish Shellfish Immunol.">
        <title>Early steps in the European eel (Anguilla anguilla)-Vibrio vulnificus interaction in the gills: Role of the RtxA13 toxin.</title>
        <authorList>
            <person name="Callol A."/>
            <person name="Pajuelo D."/>
            <person name="Ebbesson L."/>
            <person name="Teles M."/>
            <person name="MacKenzie S."/>
            <person name="Amaro C."/>
        </authorList>
    </citation>
    <scope>NUCLEOTIDE SEQUENCE</scope>
</reference>
<dbReference type="AlphaFoldDB" id="A0A0E9TJ70"/>